<gene>
    <name evidence="5" type="ORF">GP486_001953</name>
</gene>
<organism evidence="5 6">
    <name type="scientific">Trichoglossum hirsutum</name>
    <dbReference type="NCBI Taxonomy" id="265104"/>
    <lineage>
        <taxon>Eukaryota</taxon>
        <taxon>Fungi</taxon>
        <taxon>Dikarya</taxon>
        <taxon>Ascomycota</taxon>
        <taxon>Pezizomycotina</taxon>
        <taxon>Geoglossomycetes</taxon>
        <taxon>Geoglossales</taxon>
        <taxon>Geoglossaceae</taxon>
        <taxon>Trichoglossum</taxon>
    </lineage>
</organism>
<evidence type="ECO:0000259" key="4">
    <source>
        <dbReference type="SMART" id="SM00739"/>
    </source>
</evidence>
<dbReference type="InterPro" id="IPR008991">
    <property type="entry name" value="Translation_prot_SH3-like_sf"/>
</dbReference>
<keyword evidence="2" id="KW-0689">Ribosomal protein</keyword>
<reference evidence="5" key="1">
    <citation type="submission" date="2021-03" db="EMBL/GenBank/DDBJ databases">
        <title>Comparative genomics and phylogenomic investigation of the class Geoglossomycetes provide insights into ecological specialization and systematics.</title>
        <authorList>
            <person name="Melie T."/>
            <person name="Pirro S."/>
            <person name="Miller A.N."/>
            <person name="Quandt A."/>
        </authorList>
    </citation>
    <scope>NUCLEOTIDE SEQUENCE</scope>
    <source>
        <strain evidence="5">CAQ_001_2017</strain>
    </source>
</reference>
<sequence>MQKVLRRTALAKAQYARKAERRRERLAREARRLRLSEDKEHSRLAYRDIKEARLARREDWELGPLVPVRNVGNARETYGSMEMKRVRPTELAEEERIKFWSIVQDDRVVVLEGRDKGKIGVVKSIEKKSNMATVAGLNMVDIQIPPFMLANEIDKRPVRSVEMPLPISSVRLVHALTDPETGVTRDVIVKKVANSRIWFDKHTGVQRWSRFIPGLNVRIPWPKKEPKEYKVYEVDTLRPDIETRTWVPTLLTPPMPATVIDELRNKYSVFRHRHDEEYVAKKMAEDEEKAKKKGMAEMMRTPLKEANRRARKERKKMGKGTLTKEMLVTIGEIMARGRALVPAAAPQVVVA</sequence>
<evidence type="ECO:0000256" key="3">
    <source>
        <dbReference type="ARBA" id="ARBA00023274"/>
    </source>
</evidence>
<evidence type="ECO:0000256" key="1">
    <source>
        <dbReference type="ARBA" id="ARBA00010618"/>
    </source>
</evidence>
<dbReference type="CDD" id="cd06089">
    <property type="entry name" value="KOW_RPL26"/>
    <property type="match status" value="1"/>
</dbReference>
<dbReference type="Proteomes" id="UP000750711">
    <property type="component" value="Unassembled WGS sequence"/>
</dbReference>
<evidence type="ECO:0000313" key="6">
    <source>
        <dbReference type="Proteomes" id="UP000750711"/>
    </source>
</evidence>
<dbReference type="SUPFAM" id="SSF50104">
    <property type="entry name" value="Translation proteins SH3-like domain"/>
    <property type="match status" value="1"/>
</dbReference>
<dbReference type="Gene3D" id="2.30.30.30">
    <property type="match status" value="1"/>
</dbReference>
<dbReference type="PANTHER" id="PTHR12903">
    <property type="entry name" value="MITOCHONDRIAL RIBOSOMAL PROTEIN L24"/>
    <property type="match status" value="1"/>
</dbReference>
<evidence type="ECO:0000256" key="2">
    <source>
        <dbReference type="ARBA" id="ARBA00022980"/>
    </source>
</evidence>
<dbReference type="EMBL" id="JAGHQM010000197">
    <property type="protein sequence ID" value="KAH0563487.1"/>
    <property type="molecule type" value="Genomic_DNA"/>
</dbReference>
<dbReference type="SMART" id="SM00739">
    <property type="entry name" value="KOW"/>
    <property type="match status" value="1"/>
</dbReference>
<dbReference type="InterPro" id="IPR005825">
    <property type="entry name" value="Ribosomal_uL24_CS"/>
</dbReference>
<keyword evidence="3" id="KW-0687">Ribonucleoprotein</keyword>
<dbReference type="InterPro" id="IPR003256">
    <property type="entry name" value="Ribosomal_uL24"/>
</dbReference>
<comment type="caution">
    <text evidence="5">The sequence shown here is derived from an EMBL/GenBank/DDBJ whole genome shotgun (WGS) entry which is preliminary data.</text>
</comment>
<protein>
    <recommendedName>
        <fullName evidence="4">KOW domain-containing protein</fullName>
    </recommendedName>
</protein>
<keyword evidence="6" id="KW-1185">Reference proteome</keyword>
<dbReference type="InterPro" id="IPR005824">
    <property type="entry name" value="KOW"/>
</dbReference>
<dbReference type="AlphaFoldDB" id="A0A9P8LFQ4"/>
<proteinExistence type="inferred from homology"/>
<dbReference type="GO" id="GO:1990904">
    <property type="term" value="C:ribonucleoprotein complex"/>
    <property type="evidence" value="ECO:0007669"/>
    <property type="project" value="UniProtKB-KW"/>
</dbReference>
<dbReference type="GO" id="GO:0005840">
    <property type="term" value="C:ribosome"/>
    <property type="evidence" value="ECO:0007669"/>
    <property type="project" value="UniProtKB-KW"/>
</dbReference>
<feature type="domain" description="KOW" evidence="4">
    <location>
        <begin position="101"/>
        <end position="128"/>
    </location>
</feature>
<comment type="similarity">
    <text evidence="1">Belongs to the universal ribosomal protein uL24 family.</text>
</comment>
<dbReference type="GO" id="GO:0006412">
    <property type="term" value="P:translation"/>
    <property type="evidence" value="ECO:0007669"/>
    <property type="project" value="InterPro"/>
</dbReference>
<dbReference type="InterPro" id="IPR041988">
    <property type="entry name" value="Ribosomal_uL24_KOW"/>
</dbReference>
<dbReference type="InterPro" id="IPR014722">
    <property type="entry name" value="Rib_uL2_dom2"/>
</dbReference>
<accession>A0A9P8LFQ4</accession>
<dbReference type="PROSITE" id="PS01108">
    <property type="entry name" value="RIBOSOMAL_L24"/>
    <property type="match status" value="1"/>
</dbReference>
<dbReference type="GO" id="GO:0003735">
    <property type="term" value="F:structural constituent of ribosome"/>
    <property type="evidence" value="ECO:0007669"/>
    <property type="project" value="InterPro"/>
</dbReference>
<name>A0A9P8LFQ4_9PEZI</name>
<dbReference type="Pfam" id="PF22682">
    <property type="entry name" value="Ribosomal_uL24m-like"/>
    <property type="match status" value="1"/>
</dbReference>
<dbReference type="GO" id="GO:0003723">
    <property type="term" value="F:RNA binding"/>
    <property type="evidence" value="ECO:0007669"/>
    <property type="project" value="InterPro"/>
</dbReference>
<evidence type="ECO:0000313" key="5">
    <source>
        <dbReference type="EMBL" id="KAH0563487.1"/>
    </source>
</evidence>